<keyword evidence="1" id="KW-1133">Transmembrane helix</keyword>
<reference evidence="2" key="1">
    <citation type="submission" date="2021-03" db="EMBL/GenBank/DDBJ databases">
        <title>Whole genome sequence of Streptomyces bomunensis MMS17-BM035.</title>
        <authorList>
            <person name="Lee J.H."/>
        </authorList>
    </citation>
    <scope>NUCLEOTIDE SEQUENCE</scope>
    <source>
        <strain evidence="2">MMS17-BM035</strain>
    </source>
</reference>
<evidence type="ECO:0000256" key="1">
    <source>
        <dbReference type="SAM" id="Phobius"/>
    </source>
</evidence>
<feature type="transmembrane region" description="Helical" evidence="1">
    <location>
        <begin position="98"/>
        <end position="117"/>
    </location>
</feature>
<comment type="caution">
    <text evidence="2">The sequence shown here is derived from an EMBL/GenBank/DDBJ whole genome shotgun (WGS) entry which is preliminary data.</text>
</comment>
<keyword evidence="1" id="KW-0472">Membrane</keyword>
<protein>
    <submittedName>
        <fullName evidence="2">Uncharacterized protein</fullName>
    </submittedName>
</protein>
<accession>A0A940RX52</accession>
<sequence>MKIILAVCTALGGALPLVALVWGWLLTRRDFRKLVADLDAIDAVIHAPDTDYPGPGGKSAAMEEIRTPEANWGRITYTFEWVQRMILKQALEDLTGPAWLALVGLIVGTTAGVWSIWA</sequence>
<keyword evidence="1" id="KW-0812">Transmembrane</keyword>
<gene>
    <name evidence="2" type="ORF">JFN87_25685</name>
</gene>
<dbReference type="EMBL" id="JAGIQL010000137">
    <property type="protein sequence ID" value="MBP0460837.1"/>
    <property type="molecule type" value="Genomic_DNA"/>
</dbReference>
<organism evidence="2 3">
    <name type="scientific">Streptomyces montanisoli</name>
    <dbReference type="NCBI Taxonomy" id="2798581"/>
    <lineage>
        <taxon>Bacteria</taxon>
        <taxon>Bacillati</taxon>
        <taxon>Actinomycetota</taxon>
        <taxon>Actinomycetes</taxon>
        <taxon>Kitasatosporales</taxon>
        <taxon>Streptomycetaceae</taxon>
        <taxon>Streptomyces</taxon>
    </lineage>
</organism>
<evidence type="ECO:0000313" key="2">
    <source>
        <dbReference type="EMBL" id="MBP0460837.1"/>
    </source>
</evidence>
<name>A0A940RX52_9ACTN</name>
<keyword evidence="3" id="KW-1185">Reference proteome</keyword>
<dbReference type="AlphaFoldDB" id="A0A940RX52"/>
<dbReference type="Proteomes" id="UP000670475">
    <property type="component" value="Unassembled WGS sequence"/>
</dbReference>
<evidence type="ECO:0000313" key="3">
    <source>
        <dbReference type="Proteomes" id="UP000670475"/>
    </source>
</evidence>
<dbReference type="RefSeq" id="WP_209343574.1">
    <property type="nucleotide sequence ID" value="NZ_JAGIQL010000137.1"/>
</dbReference>
<proteinExistence type="predicted"/>